<keyword evidence="2" id="KW-0012">Acyltransferase</keyword>
<evidence type="ECO:0000313" key="5">
    <source>
        <dbReference type="Proteomes" id="UP001519293"/>
    </source>
</evidence>
<proteinExistence type="predicted"/>
<keyword evidence="5" id="KW-1185">Reference proteome</keyword>
<sequence length="272" mass="31504">MLTTKQLKEIKELQEICEKGEPFQLKLNWDMLQSREANEINDFFHYEDGKLVGFLGLYGFGNKVEVCGMVAPSWRRKGIFTKLYLDAAEILKERGVQEILFNAPAKSESAKLFLKTIPCSYAFSEYQMKWEERELREQKDVTLRLANDDDFETIIQLDVQCFGFEDADAHDYNIRISRNNSEQFYIIEAEGHSVGKMRVDHQDGEAWIYGFAVFPGYQGKGIGRKALTNVLIEEHKKGFPIFLEVEATNANALGLYESCSFKAYHVQDYYKY</sequence>
<evidence type="ECO:0000259" key="3">
    <source>
        <dbReference type="PROSITE" id="PS51186"/>
    </source>
</evidence>
<dbReference type="PROSITE" id="PS51186">
    <property type="entry name" value="GNAT"/>
    <property type="match status" value="2"/>
</dbReference>
<dbReference type="EMBL" id="JAGIKZ010000026">
    <property type="protein sequence ID" value="MBP2242752.1"/>
    <property type="molecule type" value="Genomic_DNA"/>
</dbReference>
<name>A0ABS4RIL7_9BACI</name>
<protein>
    <submittedName>
        <fullName evidence="4">Ribosomal protein S18 acetylase RimI-like enzyme</fullName>
    </submittedName>
</protein>
<dbReference type="RefSeq" id="WP_066400148.1">
    <property type="nucleotide sequence ID" value="NZ_JAGIKZ010000026.1"/>
</dbReference>
<organism evidence="4 5">
    <name type="scientific">Cytobacillus eiseniae</name>
    <dbReference type="NCBI Taxonomy" id="762947"/>
    <lineage>
        <taxon>Bacteria</taxon>
        <taxon>Bacillati</taxon>
        <taxon>Bacillota</taxon>
        <taxon>Bacilli</taxon>
        <taxon>Bacillales</taxon>
        <taxon>Bacillaceae</taxon>
        <taxon>Cytobacillus</taxon>
    </lineage>
</organism>
<dbReference type="SUPFAM" id="SSF55729">
    <property type="entry name" value="Acyl-CoA N-acyltransferases (Nat)"/>
    <property type="match status" value="2"/>
</dbReference>
<accession>A0ABS4RIL7</accession>
<comment type="caution">
    <text evidence="4">The sequence shown here is derived from an EMBL/GenBank/DDBJ whole genome shotgun (WGS) entry which is preliminary data.</text>
</comment>
<evidence type="ECO:0000256" key="1">
    <source>
        <dbReference type="ARBA" id="ARBA00022679"/>
    </source>
</evidence>
<dbReference type="Pfam" id="PF00583">
    <property type="entry name" value="Acetyltransf_1"/>
    <property type="match status" value="2"/>
</dbReference>
<dbReference type="Proteomes" id="UP001519293">
    <property type="component" value="Unassembled WGS sequence"/>
</dbReference>
<dbReference type="PANTHER" id="PTHR43420:SF44">
    <property type="entry name" value="ACETYLTRANSFERASE YPEA"/>
    <property type="match status" value="1"/>
</dbReference>
<feature type="domain" description="N-acetyltransferase" evidence="3">
    <location>
        <begin position="1"/>
        <end position="142"/>
    </location>
</feature>
<dbReference type="PANTHER" id="PTHR43420">
    <property type="entry name" value="ACETYLTRANSFERASE"/>
    <property type="match status" value="1"/>
</dbReference>
<keyword evidence="1" id="KW-0808">Transferase</keyword>
<feature type="domain" description="N-acetyltransferase" evidence="3">
    <location>
        <begin position="141"/>
        <end position="272"/>
    </location>
</feature>
<dbReference type="Gene3D" id="3.40.630.30">
    <property type="match status" value="2"/>
</dbReference>
<dbReference type="CDD" id="cd04301">
    <property type="entry name" value="NAT_SF"/>
    <property type="match status" value="2"/>
</dbReference>
<evidence type="ECO:0000256" key="2">
    <source>
        <dbReference type="ARBA" id="ARBA00023315"/>
    </source>
</evidence>
<reference evidence="4 5" key="1">
    <citation type="submission" date="2021-03" db="EMBL/GenBank/DDBJ databases">
        <title>Genomic Encyclopedia of Type Strains, Phase IV (KMG-IV): sequencing the most valuable type-strain genomes for metagenomic binning, comparative biology and taxonomic classification.</title>
        <authorList>
            <person name="Goeker M."/>
        </authorList>
    </citation>
    <scope>NUCLEOTIDE SEQUENCE [LARGE SCALE GENOMIC DNA]</scope>
    <source>
        <strain evidence="4 5">DSM 26675</strain>
    </source>
</reference>
<dbReference type="InterPro" id="IPR050680">
    <property type="entry name" value="YpeA/RimI_acetyltransf"/>
</dbReference>
<evidence type="ECO:0000313" key="4">
    <source>
        <dbReference type="EMBL" id="MBP2242752.1"/>
    </source>
</evidence>
<dbReference type="InterPro" id="IPR016181">
    <property type="entry name" value="Acyl_CoA_acyltransferase"/>
</dbReference>
<dbReference type="InterPro" id="IPR000182">
    <property type="entry name" value="GNAT_dom"/>
</dbReference>
<gene>
    <name evidence="4" type="ORF">J2Z40_003332</name>
</gene>